<sequence>MKLTKRINPEVQRKLGEAFFVGKLASEDDLSPTMLDEPVSYQGESQDYIHFHIKCLSPIPEELSKLFYYPNKIFTGSTIISTNYNKLVEWMQFDRLHHFEIKDKVYNFLKDKLIIFQMICSNEYVNVELVKIENITPSESGYMIIPGPQLRLQESKRDFEEKLTGIRRPIILKYYPNFFFLPEYLYQQGTLYNVTLKPSLNPTTYTQQESNEVFYLDNFEDYMADITDTMIDDNLYFVQADKILDIRDKMNDSQNRLSERIESEQIKEQNKKAENLEENHATSFNSDEQKESLSYLSNKEENEFLKHLEENTRKKGLFFHDEDLYAFHISVKTNLLTIIGGMSGTGKSQLAQIYGQTMGLNFGMELLLIPVSPSYREPSDVLGYLNPTNGVYHESETGLVRLLLDAEDTPEKMYMVIFDEMNLSQVEHWFSPFISLLEVDQDKRYLTLFNENSYCVNNYKPKVKIGDNIIFVGTVNFDETTTDFSDRLLDRTNVIQPTKLTFKESLSIASKYQREDDTIISYNVNKTLFRRDWVVPEKKVLNGLLETEVEFLDKLHLLLNDGDSQKGVSFRAALGISRFLNNIPVDQEGKLIISREIAFDRQIEQRVLTKIKGFEAYAKPLVGNYTNGEYVDGTIMTLLQSEVGNKVSYFKRSIRALKRKAKELMLYGFAK</sequence>
<keyword evidence="3" id="KW-1185">Reference proteome</keyword>
<evidence type="ECO:0000313" key="2">
    <source>
        <dbReference type="EMBL" id="MFC6387538.1"/>
    </source>
</evidence>
<dbReference type="Gene3D" id="3.40.50.300">
    <property type="entry name" value="P-loop containing nucleotide triphosphate hydrolases"/>
    <property type="match status" value="1"/>
</dbReference>
<dbReference type="Proteomes" id="UP001596267">
    <property type="component" value="Unassembled WGS sequence"/>
</dbReference>
<feature type="region of interest" description="Disordered" evidence="1">
    <location>
        <begin position="255"/>
        <end position="293"/>
    </location>
</feature>
<evidence type="ECO:0000256" key="1">
    <source>
        <dbReference type="SAM" id="MobiDB-lite"/>
    </source>
</evidence>
<accession>A0ABW1WH25</accession>
<evidence type="ECO:0008006" key="4">
    <source>
        <dbReference type="Google" id="ProtNLM"/>
    </source>
</evidence>
<name>A0ABW1WH25_9BACL</name>
<dbReference type="EMBL" id="JBHSTQ010000016">
    <property type="protein sequence ID" value="MFC6387538.1"/>
    <property type="molecule type" value="Genomic_DNA"/>
</dbReference>
<organism evidence="2 3">
    <name type="scientific">Sporolactobacillus kofuensis</name>
    <dbReference type="NCBI Taxonomy" id="269672"/>
    <lineage>
        <taxon>Bacteria</taxon>
        <taxon>Bacillati</taxon>
        <taxon>Bacillota</taxon>
        <taxon>Bacilli</taxon>
        <taxon>Bacillales</taxon>
        <taxon>Sporolactobacillaceae</taxon>
        <taxon>Sporolactobacillus</taxon>
    </lineage>
</organism>
<protein>
    <recommendedName>
        <fullName evidence="4">ATPase dynein-related AAA domain-containing protein</fullName>
    </recommendedName>
</protein>
<gene>
    <name evidence="2" type="ORF">ACFP7A_13105</name>
</gene>
<evidence type="ECO:0000313" key="3">
    <source>
        <dbReference type="Proteomes" id="UP001596267"/>
    </source>
</evidence>
<proteinExistence type="predicted"/>
<dbReference type="SUPFAM" id="SSF52540">
    <property type="entry name" value="P-loop containing nucleoside triphosphate hydrolases"/>
    <property type="match status" value="1"/>
</dbReference>
<feature type="compositionally biased region" description="Polar residues" evidence="1">
    <location>
        <begin position="281"/>
        <end position="293"/>
    </location>
</feature>
<comment type="caution">
    <text evidence="2">The sequence shown here is derived from an EMBL/GenBank/DDBJ whole genome shotgun (WGS) entry which is preliminary data.</text>
</comment>
<reference evidence="3" key="1">
    <citation type="journal article" date="2019" name="Int. J. Syst. Evol. Microbiol.">
        <title>The Global Catalogue of Microorganisms (GCM) 10K type strain sequencing project: providing services to taxonomists for standard genome sequencing and annotation.</title>
        <authorList>
            <consortium name="The Broad Institute Genomics Platform"/>
            <consortium name="The Broad Institute Genome Sequencing Center for Infectious Disease"/>
            <person name="Wu L."/>
            <person name="Ma J."/>
        </authorList>
    </citation>
    <scope>NUCLEOTIDE SEQUENCE [LARGE SCALE GENOMIC DNA]</scope>
    <source>
        <strain evidence="3">CCUG 42001</strain>
    </source>
</reference>
<dbReference type="InterPro" id="IPR027417">
    <property type="entry name" value="P-loop_NTPase"/>
</dbReference>
<feature type="compositionally biased region" description="Basic and acidic residues" evidence="1">
    <location>
        <begin position="255"/>
        <end position="280"/>
    </location>
</feature>
<dbReference type="RefSeq" id="WP_253077286.1">
    <property type="nucleotide sequence ID" value="NZ_JAMXWN010000018.1"/>
</dbReference>